<keyword evidence="8" id="KW-0347">Helicase</keyword>
<dbReference type="CDD" id="cd12936">
    <property type="entry name" value="GUCT_RHII_Gualpha_beta"/>
    <property type="match status" value="1"/>
</dbReference>
<evidence type="ECO:0000256" key="10">
    <source>
        <dbReference type="ARBA" id="ARBA00022884"/>
    </source>
</evidence>
<dbReference type="InterPro" id="IPR059027">
    <property type="entry name" value="DD_DDX21-DDX50"/>
</dbReference>
<dbReference type="AlphaFoldDB" id="A0A7N4PMG7"/>
<evidence type="ECO:0000256" key="7">
    <source>
        <dbReference type="ARBA" id="ARBA00022801"/>
    </source>
</evidence>
<feature type="compositionally biased region" description="Gly residues" evidence="12">
    <location>
        <begin position="630"/>
        <end position="658"/>
    </location>
</feature>
<reference evidence="15" key="3">
    <citation type="submission" date="2025-09" db="UniProtKB">
        <authorList>
            <consortium name="Ensembl"/>
        </authorList>
    </citation>
    <scope>IDENTIFICATION</scope>
</reference>
<evidence type="ECO:0000256" key="1">
    <source>
        <dbReference type="ARBA" id="ARBA00004496"/>
    </source>
</evidence>
<dbReference type="FunFam" id="3.40.50.300:FF:000666">
    <property type="entry name" value="ATP-dependent RNA helicase DDX50"/>
    <property type="match status" value="1"/>
</dbReference>
<dbReference type="GO" id="GO:0005829">
    <property type="term" value="C:cytosol"/>
    <property type="evidence" value="ECO:0007669"/>
    <property type="project" value="TreeGrafter"/>
</dbReference>
<dbReference type="SUPFAM" id="SSF52540">
    <property type="entry name" value="P-loop containing nucleoside triphosphate hydrolases"/>
    <property type="match status" value="2"/>
</dbReference>
<feature type="compositionally biased region" description="Basic and acidic residues" evidence="12">
    <location>
        <begin position="71"/>
        <end position="84"/>
    </location>
</feature>
<dbReference type="GO" id="GO:0016787">
    <property type="term" value="F:hydrolase activity"/>
    <property type="evidence" value="ECO:0007669"/>
    <property type="project" value="UniProtKB-KW"/>
</dbReference>
<dbReference type="InterPro" id="IPR014001">
    <property type="entry name" value="Helicase_ATP-bd"/>
</dbReference>
<feature type="compositionally biased region" description="Low complexity" evidence="12">
    <location>
        <begin position="113"/>
        <end position="126"/>
    </location>
</feature>
<keyword evidence="9" id="KW-0067">ATP-binding</keyword>
<dbReference type="PROSITE" id="PS51192">
    <property type="entry name" value="HELICASE_ATP_BIND_1"/>
    <property type="match status" value="1"/>
</dbReference>
<dbReference type="Gene3D" id="3.30.70.2280">
    <property type="match status" value="1"/>
</dbReference>
<dbReference type="SUPFAM" id="SSF54928">
    <property type="entry name" value="RNA-binding domain, RBD"/>
    <property type="match status" value="1"/>
</dbReference>
<evidence type="ECO:0000256" key="4">
    <source>
        <dbReference type="ARBA" id="ARBA00012552"/>
    </source>
</evidence>
<evidence type="ECO:0000256" key="2">
    <source>
        <dbReference type="ARBA" id="ARBA00004604"/>
    </source>
</evidence>
<dbReference type="InterPro" id="IPR011545">
    <property type="entry name" value="DEAD/DEAH_box_helicase_dom"/>
</dbReference>
<protein>
    <recommendedName>
        <fullName evidence="4">RNA helicase</fullName>
        <ecNumber evidence="4">3.6.4.13</ecNumber>
    </recommendedName>
</protein>
<feature type="region of interest" description="Disordered" evidence="12">
    <location>
        <begin position="1"/>
        <end position="142"/>
    </location>
</feature>
<comment type="similarity">
    <text evidence="3">Belongs to the DEAD box helicase family. DDX21/DDX50 subfamily.</text>
</comment>
<feature type="compositionally biased region" description="Basic residues" evidence="12">
    <location>
        <begin position="671"/>
        <end position="688"/>
    </location>
</feature>
<evidence type="ECO:0000256" key="9">
    <source>
        <dbReference type="ARBA" id="ARBA00022840"/>
    </source>
</evidence>
<name>A0A7N4PMG7_SARHA</name>
<evidence type="ECO:0000313" key="16">
    <source>
        <dbReference type="Proteomes" id="UP000007648"/>
    </source>
</evidence>
<dbReference type="GO" id="GO:0003724">
    <property type="term" value="F:RNA helicase activity"/>
    <property type="evidence" value="ECO:0007669"/>
    <property type="project" value="UniProtKB-EC"/>
</dbReference>
<dbReference type="PANTHER" id="PTHR47959">
    <property type="entry name" value="ATP-DEPENDENT RNA HELICASE RHLE-RELATED"/>
    <property type="match status" value="1"/>
</dbReference>
<evidence type="ECO:0000256" key="6">
    <source>
        <dbReference type="ARBA" id="ARBA00022741"/>
    </source>
</evidence>
<dbReference type="Pfam" id="PF08152">
    <property type="entry name" value="GUCT"/>
    <property type="match status" value="1"/>
</dbReference>
<evidence type="ECO:0000256" key="12">
    <source>
        <dbReference type="SAM" id="MobiDB-lite"/>
    </source>
</evidence>
<evidence type="ECO:0000256" key="8">
    <source>
        <dbReference type="ARBA" id="ARBA00022806"/>
    </source>
</evidence>
<dbReference type="CDD" id="cd17944">
    <property type="entry name" value="DEADc_DDX21_DDX50"/>
    <property type="match status" value="1"/>
</dbReference>
<keyword evidence="6" id="KW-0547">Nucleotide-binding</keyword>
<dbReference type="Pfam" id="PF00270">
    <property type="entry name" value="DEAD"/>
    <property type="match status" value="1"/>
</dbReference>
<feature type="compositionally biased region" description="Basic and acidic residues" evidence="12">
    <location>
        <begin position="39"/>
        <end position="49"/>
    </location>
</feature>
<dbReference type="InterPro" id="IPR001650">
    <property type="entry name" value="Helicase_C-like"/>
</dbReference>
<dbReference type="Ensembl" id="ENSSHAT00000049153.1">
    <property type="protein sequence ID" value="ENSSHAP00000040680.1"/>
    <property type="gene ID" value="ENSSHAG00000005690.2"/>
</dbReference>
<keyword evidence="7" id="KW-0378">Hydrolase</keyword>
<gene>
    <name evidence="15" type="primary">DDX50</name>
</gene>
<dbReference type="InterPro" id="IPR012562">
    <property type="entry name" value="GUCT"/>
</dbReference>
<proteinExistence type="inferred from homology"/>
<evidence type="ECO:0000313" key="15">
    <source>
        <dbReference type="Ensembl" id="ENSSHAP00000040680.1"/>
    </source>
</evidence>
<dbReference type="PROSITE" id="PS51194">
    <property type="entry name" value="HELICASE_CTER"/>
    <property type="match status" value="1"/>
</dbReference>
<sequence length="688" mass="76593">MPSKVLWGDLMEEAAPLDGPESPRRESGRHKSDKRKLNHRDDLKKKLETSDNDDLDELSPPKSKKSKRKEKLNGDTKEGLDRFPSEFSGSPKSDRAKKKALSNTQENGKTSKSRSSLSNSSQTTKYSKPEEDLTPEQKEGAFSRFPISEETVKLLKARGVTYLFPIQVKTFSPVYEGKDLIAQARTGTGKTFSFAIPLIEKLQRDQEEMKKNRSPKVLVLAPTRELANQVAKDFQDITRKLSVACFYGGTPYQGQINHIRRGIDILVGTPGRIKDHLQSGRLDLSKLRHVVLDEVDQMLDMGFADQVEDIIHGSYKTGSEDNPQTLLFSATCPQWVYKVAKKYMKTKYEEIDLVGKMTQKTATTVEHLAIQCHWSQRAAVIGDVIQVYSGNDGRAIIFCETKKNVAEMALNPHIKQDVESYIHRSGRTGRAGRTGICICFYQPNERGQLKYVEGKAGITFKRVGVPTTMDLVKSRSMDAIRSLASVSFVAVEFFRPSAQRLIEEKGAVDALAAALAHISGASSFEPRSLINSDKGFVTMTLQSPEELQDISTARKELSRKLSSDTMSRIVRMCLLKGKMGVCFDIPTSESELMQAEWNDSDWILSVPDALPELEEYYDGRRSSNTRQRGGRSGGRFGGGRAGGRSSGRQGGRSGGRQSGGRSRSRQDNRRRGGGNRSRSRGKKRSSNS</sequence>
<evidence type="ECO:0000259" key="13">
    <source>
        <dbReference type="PROSITE" id="PS51192"/>
    </source>
</evidence>
<feature type="compositionally biased region" description="Basic and acidic residues" evidence="12">
    <location>
        <begin position="127"/>
        <end position="141"/>
    </location>
</feature>
<feature type="region of interest" description="Disordered" evidence="12">
    <location>
        <begin position="617"/>
        <end position="688"/>
    </location>
</feature>
<dbReference type="Pfam" id="PF26142">
    <property type="entry name" value="DD_DDX21-DDX50"/>
    <property type="match status" value="1"/>
</dbReference>
<dbReference type="InterPro" id="IPR027417">
    <property type="entry name" value="P-loop_NTPase"/>
</dbReference>
<reference evidence="15" key="2">
    <citation type="submission" date="2025-08" db="UniProtKB">
        <authorList>
            <consortium name="Ensembl"/>
        </authorList>
    </citation>
    <scope>IDENTIFICATION</scope>
</reference>
<dbReference type="SMART" id="SM00487">
    <property type="entry name" value="DEXDc"/>
    <property type="match status" value="1"/>
</dbReference>
<feature type="compositionally biased region" description="Basic and acidic residues" evidence="12">
    <location>
        <begin position="21"/>
        <end position="30"/>
    </location>
</feature>
<keyword evidence="10" id="KW-0694">RNA-binding</keyword>
<feature type="domain" description="Helicase ATP-binding" evidence="13">
    <location>
        <begin position="171"/>
        <end position="350"/>
    </location>
</feature>
<evidence type="ECO:0000259" key="14">
    <source>
        <dbReference type="PROSITE" id="PS51194"/>
    </source>
</evidence>
<keyword evidence="5" id="KW-0963">Cytoplasm</keyword>
<dbReference type="PANTHER" id="PTHR47959:SF19">
    <property type="entry name" value="NUCLEOLAR RNA HELICASE 2-A"/>
    <property type="match status" value="1"/>
</dbReference>
<evidence type="ECO:0000256" key="5">
    <source>
        <dbReference type="ARBA" id="ARBA00022490"/>
    </source>
</evidence>
<dbReference type="GO" id="GO:0005524">
    <property type="term" value="F:ATP binding"/>
    <property type="evidence" value="ECO:0007669"/>
    <property type="project" value="UniProtKB-KW"/>
</dbReference>
<dbReference type="Proteomes" id="UP000007648">
    <property type="component" value="Unassembled WGS sequence"/>
</dbReference>
<evidence type="ECO:0000256" key="3">
    <source>
        <dbReference type="ARBA" id="ARBA00006517"/>
    </source>
</evidence>
<evidence type="ECO:0000256" key="11">
    <source>
        <dbReference type="ARBA" id="ARBA00023242"/>
    </source>
</evidence>
<feature type="domain" description="Helicase C-terminal" evidence="14">
    <location>
        <begin position="309"/>
        <end position="473"/>
    </location>
</feature>
<keyword evidence="16" id="KW-1185">Reference proteome</keyword>
<dbReference type="EC" id="3.6.4.13" evidence="4"/>
<dbReference type="FunFam" id="3.30.70.2280:FF:000001">
    <property type="entry name" value="ATP-dependent RNA helicase DDX50"/>
    <property type="match status" value="1"/>
</dbReference>
<comment type="subcellular location">
    <subcellularLocation>
        <location evidence="1">Cytoplasm</location>
    </subcellularLocation>
    <subcellularLocation>
        <location evidence="2">Nucleus</location>
        <location evidence="2">Nucleolus</location>
    </subcellularLocation>
</comment>
<dbReference type="InterPro" id="IPR050079">
    <property type="entry name" value="DEAD_box_RNA_helicase"/>
</dbReference>
<reference evidence="15 16" key="1">
    <citation type="journal article" date="2011" name="Proc. Natl. Acad. Sci. U.S.A.">
        <title>Genetic diversity and population structure of the endangered marsupial Sarcophilus harrisii (Tasmanian devil).</title>
        <authorList>
            <person name="Miller W."/>
            <person name="Hayes V.M."/>
            <person name="Ratan A."/>
            <person name="Petersen D.C."/>
            <person name="Wittekindt N.E."/>
            <person name="Miller J."/>
            <person name="Walenz B."/>
            <person name="Knight J."/>
            <person name="Qi J."/>
            <person name="Zhao F."/>
            <person name="Wang Q."/>
            <person name="Bedoya-Reina O.C."/>
            <person name="Katiyar N."/>
            <person name="Tomsho L.P."/>
            <person name="Kasson L.M."/>
            <person name="Hardie R.A."/>
            <person name="Woodbridge P."/>
            <person name="Tindall E.A."/>
            <person name="Bertelsen M.F."/>
            <person name="Dixon D."/>
            <person name="Pyecroft S."/>
            <person name="Helgen K.M."/>
            <person name="Lesk A.M."/>
            <person name="Pringle T.H."/>
            <person name="Patterson N."/>
            <person name="Zhang Y."/>
            <person name="Kreiss A."/>
            <person name="Woods G.M."/>
            <person name="Jones M.E."/>
            <person name="Schuster S.C."/>
        </authorList>
    </citation>
    <scope>NUCLEOTIDE SEQUENCE [LARGE SCALE GENOMIC DNA]</scope>
</reference>
<dbReference type="GO" id="GO:0005730">
    <property type="term" value="C:nucleolus"/>
    <property type="evidence" value="ECO:0007669"/>
    <property type="project" value="UniProtKB-SubCell"/>
</dbReference>
<organism evidence="15 16">
    <name type="scientific">Sarcophilus harrisii</name>
    <name type="common">Tasmanian devil</name>
    <name type="synonym">Sarcophilus laniarius</name>
    <dbReference type="NCBI Taxonomy" id="9305"/>
    <lineage>
        <taxon>Eukaryota</taxon>
        <taxon>Metazoa</taxon>
        <taxon>Chordata</taxon>
        <taxon>Craniata</taxon>
        <taxon>Vertebrata</taxon>
        <taxon>Euteleostomi</taxon>
        <taxon>Mammalia</taxon>
        <taxon>Metatheria</taxon>
        <taxon>Dasyuromorphia</taxon>
        <taxon>Dasyuridae</taxon>
        <taxon>Sarcophilus</taxon>
    </lineage>
</organism>
<accession>A0A7N4PMG7</accession>
<dbReference type="Gene3D" id="3.40.50.300">
    <property type="entry name" value="P-loop containing nucleotide triphosphate hydrolases"/>
    <property type="match status" value="2"/>
</dbReference>
<dbReference type="GO" id="GO:0003723">
    <property type="term" value="F:RNA binding"/>
    <property type="evidence" value="ECO:0007669"/>
    <property type="project" value="UniProtKB-KW"/>
</dbReference>
<dbReference type="InterPro" id="IPR035979">
    <property type="entry name" value="RBD_domain_sf"/>
</dbReference>
<dbReference type="GeneTree" id="ENSGT00940000155901"/>
<keyword evidence="11" id="KW-0539">Nucleus</keyword>